<comment type="caution">
    <text evidence="3">The sequence shown here is derived from an EMBL/GenBank/DDBJ whole genome shotgun (WGS) entry which is preliminary data.</text>
</comment>
<feature type="domain" description="Flavodoxin-like fold" evidence="2">
    <location>
        <begin position="3"/>
        <end position="162"/>
    </location>
</feature>
<dbReference type="InterPro" id="IPR046980">
    <property type="entry name" value="KefG/KefF"/>
</dbReference>
<evidence type="ECO:0000256" key="1">
    <source>
        <dbReference type="ARBA" id="ARBA00023002"/>
    </source>
</evidence>
<name>A0A429ZX39_9ENTE</name>
<dbReference type="PANTHER" id="PTHR47307:SF1">
    <property type="entry name" value="GLUTATHIONE-REGULATED POTASSIUM-EFFLUX SYSTEM ANCILLARY PROTEIN KEFG"/>
    <property type="match status" value="1"/>
</dbReference>
<dbReference type="InterPro" id="IPR029039">
    <property type="entry name" value="Flavoprotein-like_sf"/>
</dbReference>
<dbReference type="Gene3D" id="3.40.50.360">
    <property type="match status" value="1"/>
</dbReference>
<dbReference type="GO" id="GO:0003955">
    <property type="term" value="F:NAD(P)H dehydrogenase (quinone) activity"/>
    <property type="evidence" value="ECO:0007669"/>
    <property type="project" value="TreeGrafter"/>
</dbReference>
<protein>
    <recommendedName>
        <fullName evidence="2">Flavodoxin-like fold domain-containing protein</fullName>
    </recommendedName>
</protein>
<dbReference type="OrthoDB" id="9798454at2"/>
<proteinExistence type="predicted"/>
<dbReference type="SUPFAM" id="SSF52218">
    <property type="entry name" value="Flavoproteins"/>
    <property type="match status" value="1"/>
</dbReference>
<evidence type="ECO:0000313" key="3">
    <source>
        <dbReference type="EMBL" id="RST98226.1"/>
    </source>
</evidence>
<organism evidence="3 4">
    <name type="scientific">Vagococcus vulneris</name>
    <dbReference type="NCBI Taxonomy" id="1977869"/>
    <lineage>
        <taxon>Bacteria</taxon>
        <taxon>Bacillati</taxon>
        <taxon>Bacillota</taxon>
        <taxon>Bacilli</taxon>
        <taxon>Lactobacillales</taxon>
        <taxon>Enterococcaceae</taxon>
        <taxon>Vagococcus</taxon>
    </lineage>
</organism>
<dbReference type="EMBL" id="NGJS01000012">
    <property type="protein sequence ID" value="RST98226.1"/>
    <property type="molecule type" value="Genomic_DNA"/>
</dbReference>
<keyword evidence="4" id="KW-1185">Reference proteome</keyword>
<dbReference type="Pfam" id="PF02525">
    <property type="entry name" value="Flavodoxin_2"/>
    <property type="match status" value="1"/>
</dbReference>
<reference evidence="3 4" key="1">
    <citation type="submission" date="2017-05" db="EMBL/GenBank/DDBJ databases">
        <title>Vagococcus spp. assemblies.</title>
        <authorList>
            <person name="Gulvik C.A."/>
        </authorList>
    </citation>
    <scope>NUCLEOTIDE SEQUENCE [LARGE SCALE GENOMIC DNA]</scope>
    <source>
        <strain evidence="3 4">SS1995</strain>
    </source>
</reference>
<dbReference type="GO" id="GO:0010181">
    <property type="term" value="F:FMN binding"/>
    <property type="evidence" value="ECO:0007669"/>
    <property type="project" value="TreeGrafter"/>
</dbReference>
<accession>A0A429ZX39</accession>
<dbReference type="Proteomes" id="UP000287857">
    <property type="component" value="Unassembled WGS sequence"/>
</dbReference>
<dbReference type="RefSeq" id="WP_125984349.1">
    <property type="nucleotide sequence ID" value="NZ_NGJS01000012.1"/>
</dbReference>
<sequence>MIKTIVIVGHPSPADSGCQQFLRESAQLEQVEYYIATNQMDYQQVKRVQEHLVEFDRIIFQFPMYWYSVPGHFKMWIDTVFENSERNNLFSGKEFGLVINYGVKSSDFQAGRKERYTLSELCRPFESFANKLGMIFLPIFSISQFYYLTSSEMKRLAVDYQQYLTKKNSNDFLSKEVWIQQRLNLFAVQEKDDKRLRIFKHIVDHIASNRDQLSSLEESLTWIKEESSYE</sequence>
<dbReference type="InterPro" id="IPR003680">
    <property type="entry name" value="Flavodoxin_fold"/>
</dbReference>
<dbReference type="AlphaFoldDB" id="A0A429ZX39"/>
<keyword evidence="1" id="KW-0560">Oxidoreductase</keyword>
<dbReference type="PANTHER" id="PTHR47307">
    <property type="entry name" value="GLUTATHIONE-REGULATED POTASSIUM-EFFLUX SYSTEM ANCILLARY PROTEIN KEFG"/>
    <property type="match status" value="1"/>
</dbReference>
<gene>
    <name evidence="3" type="ORF">CBF37_08645</name>
</gene>
<evidence type="ECO:0000259" key="2">
    <source>
        <dbReference type="Pfam" id="PF02525"/>
    </source>
</evidence>
<dbReference type="GO" id="GO:0009055">
    <property type="term" value="F:electron transfer activity"/>
    <property type="evidence" value="ECO:0007669"/>
    <property type="project" value="TreeGrafter"/>
</dbReference>
<evidence type="ECO:0000313" key="4">
    <source>
        <dbReference type="Proteomes" id="UP000287857"/>
    </source>
</evidence>